<dbReference type="Proteomes" id="UP001170481">
    <property type="component" value="Unassembled WGS sequence"/>
</dbReference>
<comment type="caution">
    <text evidence="6">The sequence shown here is derived from an EMBL/GenBank/DDBJ whole genome shotgun (WGS) entry which is preliminary data.</text>
</comment>
<proteinExistence type="predicted"/>
<protein>
    <submittedName>
        <fullName evidence="6">TlpA disulfide reductase family protein</fullName>
    </submittedName>
</protein>
<dbReference type="RefSeq" id="WP_303594136.1">
    <property type="nucleotide sequence ID" value="NZ_JAUORK010000012.1"/>
</dbReference>
<dbReference type="PANTHER" id="PTHR42852:SF13">
    <property type="entry name" value="PROTEIN DIPZ"/>
    <property type="match status" value="1"/>
</dbReference>
<keyword evidence="4" id="KW-1133">Transmembrane helix</keyword>
<feature type="transmembrane region" description="Helical" evidence="4">
    <location>
        <begin position="16"/>
        <end position="37"/>
    </location>
</feature>
<dbReference type="Pfam" id="PF01790">
    <property type="entry name" value="LGT"/>
    <property type="match status" value="1"/>
</dbReference>
<evidence type="ECO:0000259" key="5">
    <source>
        <dbReference type="PROSITE" id="PS51352"/>
    </source>
</evidence>
<keyword evidence="4" id="KW-0812">Transmembrane</keyword>
<dbReference type="PANTHER" id="PTHR42852">
    <property type="entry name" value="THIOL:DISULFIDE INTERCHANGE PROTEIN DSBE"/>
    <property type="match status" value="1"/>
</dbReference>
<dbReference type="AlphaFoldDB" id="A0AAP4WYU3"/>
<feature type="transmembrane region" description="Helical" evidence="4">
    <location>
        <begin position="58"/>
        <end position="78"/>
    </location>
</feature>
<reference evidence="6" key="1">
    <citation type="submission" date="2023-07" db="EMBL/GenBank/DDBJ databases">
        <title>Genome content predicts the carbon catabolic preferences of heterotrophic bacteria.</title>
        <authorList>
            <person name="Gralka M."/>
        </authorList>
    </citation>
    <scope>NUCLEOTIDE SEQUENCE</scope>
    <source>
        <strain evidence="6">C2R13</strain>
    </source>
</reference>
<dbReference type="SUPFAM" id="SSF52833">
    <property type="entry name" value="Thioredoxin-like"/>
    <property type="match status" value="1"/>
</dbReference>
<feature type="transmembrane region" description="Helical" evidence="4">
    <location>
        <begin position="98"/>
        <end position="115"/>
    </location>
</feature>
<dbReference type="PROSITE" id="PS00194">
    <property type="entry name" value="THIOREDOXIN_1"/>
    <property type="match status" value="1"/>
</dbReference>
<dbReference type="InterPro" id="IPR013766">
    <property type="entry name" value="Thioredoxin_domain"/>
</dbReference>
<evidence type="ECO:0000313" key="6">
    <source>
        <dbReference type="EMBL" id="MDO6672534.1"/>
    </source>
</evidence>
<dbReference type="InterPro" id="IPR013740">
    <property type="entry name" value="Redoxin"/>
</dbReference>
<evidence type="ECO:0000256" key="3">
    <source>
        <dbReference type="ARBA" id="ARBA00023284"/>
    </source>
</evidence>
<sequence length="285" mass="31060">MDAIALGPALISVERLYAFVAALVMLIEFSLLIRLLARMHARGTTAPAHDSPPLSPSHWFNRMLVSWVIGARLTHVALHWASYQQAPLDILKLWQPGYHLLGGMLAATLASLWLLRRHGAIRQVIALGSLTLGLTAFLGLKQLDPLGNDSAIEAMPAITLNHLDRRPVALNDIQDERVIVNLWATWCPPCRREMPLLAEADQAPGVTVVLANQGEQALAVTRFLQSEQLTLEYALLDPAMQLMALAEAQGLPATLVFDGDGQLIERHVGELSRAQLDALLPASGP</sequence>
<gene>
    <name evidence="6" type="ORF">Q4535_10440</name>
</gene>
<dbReference type="Gene3D" id="3.40.30.10">
    <property type="entry name" value="Glutaredoxin"/>
    <property type="match status" value="1"/>
</dbReference>
<dbReference type="GO" id="GO:0015036">
    <property type="term" value="F:disulfide oxidoreductase activity"/>
    <property type="evidence" value="ECO:0007669"/>
    <property type="project" value="UniProtKB-ARBA"/>
</dbReference>
<comment type="subcellular location">
    <subcellularLocation>
        <location evidence="1">Cell envelope</location>
    </subcellularLocation>
</comment>
<organism evidence="6 7">
    <name type="scientific">Cobetia amphilecti</name>
    <dbReference type="NCBI Taxonomy" id="1055104"/>
    <lineage>
        <taxon>Bacteria</taxon>
        <taxon>Pseudomonadati</taxon>
        <taxon>Pseudomonadota</taxon>
        <taxon>Gammaproteobacteria</taxon>
        <taxon>Oceanospirillales</taxon>
        <taxon>Halomonadaceae</taxon>
        <taxon>Cobetia</taxon>
    </lineage>
</organism>
<feature type="domain" description="Thioredoxin" evidence="5">
    <location>
        <begin position="149"/>
        <end position="285"/>
    </location>
</feature>
<dbReference type="PROSITE" id="PS51352">
    <property type="entry name" value="THIOREDOXIN_2"/>
    <property type="match status" value="1"/>
</dbReference>
<keyword evidence="3" id="KW-0676">Redox-active center</keyword>
<evidence type="ECO:0000256" key="2">
    <source>
        <dbReference type="ARBA" id="ARBA00022748"/>
    </source>
</evidence>
<dbReference type="InterPro" id="IPR001640">
    <property type="entry name" value="Lgt"/>
</dbReference>
<dbReference type="InterPro" id="IPR050553">
    <property type="entry name" value="Thioredoxin_ResA/DsbE_sf"/>
</dbReference>
<dbReference type="CDD" id="cd02966">
    <property type="entry name" value="TlpA_like_family"/>
    <property type="match status" value="1"/>
</dbReference>
<dbReference type="Pfam" id="PF08534">
    <property type="entry name" value="Redoxin"/>
    <property type="match status" value="1"/>
</dbReference>
<dbReference type="GO" id="GO:0017004">
    <property type="term" value="P:cytochrome complex assembly"/>
    <property type="evidence" value="ECO:0007669"/>
    <property type="project" value="UniProtKB-KW"/>
</dbReference>
<evidence type="ECO:0000256" key="4">
    <source>
        <dbReference type="SAM" id="Phobius"/>
    </source>
</evidence>
<dbReference type="GO" id="GO:0008961">
    <property type="term" value="F:phosphatidylglycerol-prolipoprotein diacylglyceryl transferase activity"/>
    <property type="evidence" value="ECO:0007669"/>
    <property type="project" value="InterPro"/>
</dbReference>
<dbReference type="GO" id="GO:0042158">
    <property type="term" value="P:lipoprotein biosynthetic process"/>
    <property type="evidence" value="ECO:0007669"/>
    <property type="project" value="InterPro"/>
</dbReference>
<evidence type="ECO:0000256" key="1">
    <source>
        <dbReference type="ARBA" id="ARBA00004196"/>
    </source>
</evidence>
<dbReference type="GO" id="GO:0030313">
    <property type="term" value="C:cell envelope"/>
    <property type="evidence" value="ECO:0007669"/>
    <property type="project" value="UniProtKB-SubCell"/>
</dbReference>
<accession>A0AAP4WYU3</accession>
<evidence type="ECO:0000313" key="7">
    <source>
        <dbReference type="Proteomes" id="UP001170481"/>
    </source>
</evidence>
<dbReference type="EMBL" id="JAUORK010000012">
    <property type="protein sequence ID" value="MDO6672534.1"/>
    <property type="molecule type" value="Genomic_DNA"/>
</dbReference>
<dbReference type="InterPro" id="IPR036249">
    <property type="entry name" value="Thioredoxin-like_sf"/>
</dbReference>
<keyword evidence="4" id="KW-0472">Membrane</keyword>
<dbReference type="InterPro" id="IPR017937">
    <property type="entry name" value="Thioredoxin_CS"/>
</dbReference>
<name>A0AAP4WYU3_9GAMM</name>
<dbReference type="GO" id="GO:0005886">
    <property type="term" value="C:plasma membrane"/>
    <property type="evidence" value="ECO:0007669"/>
    <property type="project" value="InterPro"/>
</dbReference>
<keyword evidence="2" id="KW-0201">Cytochrome c-type biogenesis</keyword>